<evidence type="ECO:0000313" key="4">
    <source>
        <dbReference type="Proteomes" id="UP001408356"/>
    </source>
</evidence>
<evidence type="ECO:0000256" key="2">
    <source>
        <dbReference type="ARBA" id="ARBA00022679"/>
    </source>
</evidence>
<protein>
    <submittedName>
        <fullName evidence="3">Transferase-like protein</fullName>
    </submittedName>
</protein>
<dbReference type="EMBL" id="JARVKF010000135">
    <property type="protein sequence ID" value="KAK9422099.1"/>
    <property type="molecule type" value="Genomic_DNA"/>
</dbReference>
<dbReference type="SUPFAM" id="SSF53756">
    <property type="entry name" value="UDP-Glycosyltransferase/glycogen phosphorylase"/>
    <property type="match status" value="1"/>
</dbReference>
<keyword evidence="2" id="KW-0808">Transferase</keyword>
<dbReference type="PANTHER" id="PTHR48043:SF145">
    <property type="entry name" value="FI06409P-RELATED"/>
    <property type="match status" value="1"/>
</dbReference>
<dbReference type="Pfam" id="PF00201">
    <property type="entry name" value="UDPGT"/>
    <property type="match status" value="1"/>
</dbReference>
<organism evidence="3 4">
    <name type="scientific">Seiridium unicorne</name>
    <dbReference type="NCBI Taxonomy" id="138068"/>
    <lineage>
        <taxon>Eukaryota</taxon>
        <taxon>Fungi</taxon>
        <taxon>Dikarya</taxon>
        <taxon>Ascomycota</taxon>
        <taxon>Pezizomycotina</taxon>
        <taxon>Sordariomycetes</taxon>
        <taxon>Xylariomycetidae</taxon>
        <taxon>Amphisphaeriales</taxon>
        <taxon>Sporocadaceae</taxon>
        <taxon>Seiridium</taxon>
    </lineage>
</organism>
<dbReference type="InterPro" id="IPR050271">
    <property type="entry name" value="UDP-glycosyltransferase"/>
</dbReference>
<evidence type="ECO:0000256" key="1">
    <source>
        <dbReference type="ARBA" id="ARBA00022676"/>
    </source>
</evidence>
<gene>
    <name evidence="3" type="ORF">SUNI508_05107</name>
</gene>
<keyword evidence="1" id="KW-0328">Glycosyltransferase</keyword>
<evidence type="ECO:0000313" key="3">
    <source>
        <dbReference type="EMBL" id="KAK9422099.1"/>
    </source>
</evidence>
<proteinExistence type="predicted"/>
<sequence length="234" mass="25929">MLLSLLGFMANNRHRRLTKEIQSKAGTAPLMPPDLMRSAVQERVIMGGGREVDLPIELIPSHLALWFEAPAVELAKALRILLEHGVYSLGQGSAVHSIIGKEIDCDHVRITEWISPEPIAILEHPDVICYVNHGGAGAFNDAVCSGVPRITIPLWQDTFEFARRVEYLGIGRAGAQNSKDWFDAEELGSRLREVILGPRAEEFQIKARRLAQICDAEKARVAAAEEILRKLHAC</sequence>
<keyword evidence="4" id="KW-1185">Reference proteome</keyword>
<dbReference type="InterPro" id="IPR002213">
    <property type="entry name" value="UDP_glucos_trans"/>
</dbReference>
<dbReference type="Proteomes" id="UP001408356">
    <property type="component" value="Unassembled WGS sequence"/>
</dbReference>
<accession>A0ABR2V6B0</accession>
<name>A0ABR2V6B0_9PEZI</name>
<dbReference type="Gene3D" id="3.40.50.2000">
    <property type="entry name" value="Glycogen Phosphorylase B"/>
    <property type="match status" value="1"/>
</dbReference>
<dbReference type="PANTHER" id="PTHR48043">
    <property type="entry name" value="EG:EG0003.4 PROTEIN-RELATED"/>
    <property type="match status" value="1"/>
</dbReference>
<reference evidence="3 4" key="1">
    <citation type="journal article" date="2024" name="J. Plant Pathol.">
        <title>Sequence and assembly of the genome of Seiridium unicorne, isolate CBS 538.82, causal agent of cypress canker disease.</title>
        <authorList>
            <person name="Scali E."/>
            <person name="Rocca G.D."/>
            <person name="Danti R."/>
            <person name="Garbelotto M."/>
            <person name="Barberini S."/>
            <person name="Baroncelli R."/>
            <person name="Emiliani G."/>
        </authorList>
    </citation>
    <scope>NUCLEOTIDE SEQUENCE [LARGE SCALE GENOMIC DNA]</scope>
    <source>
        <strain evidence="3 4">BM-138-508</strain>
    </source>
</reference>
<comment type="caution">
    <text evidence="3">The sequence shown here is derived from an EMBL/GenBank/DDBJ whole genome shotgun (WGS) entry which is preliminary data.</text>
</comment>